<proteinExistence type="predicted"/>
<sequence length="86" mass="9722">MRRFLALTEKLKPIFQVSGSKGKLVRTIVPKKRVNEINSEGETLKKIEETAEPMVAFSRPPPFSPFVGPLVMYSLLQSWSSRDEDG</sequence>
<keyword evidence="2" id="KW-1185">Reference proteome</keyword>
<dbReference type="AlphaFoldDB" id="A0A6D2JCM4"/>
<protein>
    <submittedName>
        <fullName evidence="1">Uncharacterized protein</fullName>
    </submittedName>
</protein>
<evidence type="ECO:0000313" key="1">
    <source>
        <dbReference type="EMBL" id="CAA7037448.1"/>
    </source>
</evidence>
<dbReference type="OrthoDB" id="1933480at2759"/>
<reference evidence="1" key="1">
    <citation type="submission" date="2020-01" db="EMBL/GenBank/DDBJ databases">
        <authorList>
            <person name="Mishra B."/>
        </authorList>
    </citation>
    <scope>NUCLEOTIDE SEQUENCE [LARGE SCALE GENOMIC DNA]</scope>
</reference>
<organism evidence="1 2">
    <name type="scientific">Microthlaspi erraticum</name>
    <dbReference type="NCBI Taxonomy" id="1685480"/>
    <lineage>
        <taxon>Eukaryota</taxon>
        <taxon>Viridiplantae</taxon>
        <taxon>Streptophyta</taxon>
        <taxon>Embryophyta</taxon>
        <taxon>Tracheophyta</taxon>
        <taxon>Spermatophyta</taxon>
        <taxon>Magnoliopsida</taxon>
        <taxon>eudicotyledons</taxon>
        <taxon>Gunneridae</taxon>
        <taxon>Pentapetalae</taxon>
        <taxon>rosids</taxon>
        <taxon>malvids</taxon>
        <taxon>Brassicales</taxon>
        <taxon>Brassicaceae</taxon>
        <taxon>Coluteocarpeae</taxon>
        <taxon>Microthlaspi</taxon>
    </lineage>
</organism>
<dbReference type="EMBL" id="CACVBM020001174">
    <property type="protein sequence ID" value="CAA7037448.1"/>
    <property type="molecule type" value="Genomic_DNA"/>
</dbReference>
<comment type="caution">
    <text evidence="1">The sequence shown here is derived from an EMBL/GenBank/DDBJ whole genome shotgun (WGS) entry which is preliminary data.</text>
</comment>
<name>A0A6D2JCM4_9BRAS</name>
<dbReference type="Proteomes" id="UP000467841">
    <property type="component" value="Unassembled WGS sequence"/>
</dbReference>
<accession>A0A6D2JCM4</accession>
<gene>
    <name evidence="1" type="ORF">MERR_LOCUS24683</name>
</gene>
<evidence type="ECO:0000313" key="2">
    <source>
        <dbReference type="Proteomes" id="UP000467841"/>
    </source>
</evidence>